<dbReference type="NCBIfam" id="NF008218">
    <property type="entry name" value="PRK10985.1"/>
    <property type="match status" value="1"/>
</dbReference>
<reference evidence="6" key="1">
    <citation type="submission" date="2021-03" db="EMBL/GenBank/DDBJ databases">
        <title>Complete Genome of Pseudoalteromonas xiamenensis STKMTI.2, a new potential marine bacterium producing anti-Vibrio compounds.</title>
        <authorList>
            <person name="Handayani D.P."/>
            <person name="Isnansetyo A."/>
            <person name="Istiqomah I."/>
            <person name="Jumina J."/>
        </authorList>
    </citation>
    <scope>NUCLEOTIDE SEQUENCE</scope>
    <source>
        <strain evidence="6">STKMTI.2</strain>
    </source>
</reference>
<evidence type="ECO:0000313" key="6">
    <source>
        <dbReference type="EMBL" id="QTH70405.1"/>
    </source>
</evidence>
<evidence type="ECO:0000256" key="2">
    <source>
        <dbReference type="ARBA" id="ARBA00022487"/>
    </source>
</evidence>
<dbReference type="PANTHER" id="PTHR10794">
    <property type="entry name" value="ABHYDROLASE DOMAIN-CONTAINING PROTEIN"/>
    <property type="match status" value="1"/>
</dbReference>
<dbReference type="AlphaFoldDB" id="A0A975HLU9"/>
<dbReference type="InterPro" id="IPR050960">
    <property type="entry name" value="AB_hydrolase_4_sf"/>
</dbReference>
<dbReference type="GO" id="GO:0034338">
    <property type="term" value="F:short-chain carboxylesterase activity"/>
    <property type="evidence" value="ECO:0007669"/>
    <property type="project" value="TreeGrafter"/>
</dbReference>
<evidence type="ECO:0000256" key="3">
    <source>
        <dbReference type="ARBA" id="ARBA00022801"/>
    </source>
</evidence>
<feature type="domain" description="AB hydrolase-1" evidence="5">
    <location>
        <begin position="58"/>
        <end position="299"/>
    </location>
</feature>
<dbReference type="KEGG" id="pxi:J5O05_10370"/>
<name>A0A975HLU9_9GAMM</name>
<evidence type="ECO:0000256" key="1">
    <source>
        <dbReference type="ARBA" id="ARBA00010884"/>
    </source>
</evidence>
<sequence length="333" mass="37282">MEYQFKPAWWMTNRHVQTILPRAYRLRQRTPVDLEEIATPDGDFIELAWATPATPEAPLVIVLHGLEGNIDSFYARGMMQAVRNHGFDAVLMHFRNCSTHPNRMPRAYHSGETEDIGFLVKTLQARFPNRALYAVGFSLGGNVLAKYLGEQGSDCVLKGASVVSAPFDLSTSCQVIRRSCFKLYQKYLLDKLKKSTARKLPQIQSQLQLNESALMAIDDLWLFDEAVTAPLHGFEGAEDYYEKASGQPYLQHIAIPTLVIHAEDDPMLSTEAVPKAEQVSASVMLAVSKQGGHVGFLSGKNPFKPIFWLEQAVPHFFSQLQQGRRHDHPVSAA</sequence>
<proteinExistence type="inferred from homology"/>
<dbReference type="SUPFAM" id="SSF53474">
    <property type="entry name" value="alpha/beta-Hydrolases"/>
    <property type="match status" value="1"/>
</dbReference>
<dbReference type="Gene3D" id="3.40.50.1820">
    <property type="entry name" value="alpha/beta hydrolase"/>
    <property type="match status" value="1"/>
</dbReference>
<evidence type="ECO:0000256" key="4">
    <source>
        <dbReference type="PIRSR" id="PIRSR005211-1"/>
    </source>
</evidence>
<gene>
    <name evidence="6" type="ORF">J5O05_10370</name>
</gene>
<dbReference type="Proteomes" id="UP000664904">
    <property type="component" value="Chromosome"/>
</dbReference>
<dbReference type="InterPro" id="IPR012020">
    <property type="entry name" value="ABHD4"/>
</dbReference>
<feature type="active site" description="Charge relay system" evidence="4">
    <location>
        <position position="265"/>
    </location>
</feature>
<protein>
    <submittedName>
        <fullName evidence="6">Hydrolase</fullName>
    </submittedName>
</protein>
<dbReference type="RefSeq" id="WP_208842000.1">
    <property type="nucleotide sequence ID" value="NZ_CP072133.1"/>
</dbReference>
<accession>A0A975HLU9</accession>
<dbReference type="EMBL" id="CP072133">
    <property type="protein sequence ID" value="QTH70405.1"/>
    <property type="molecule type" value="Genomic_DNA"/>
</dbReference>
<dbReference type="InterPro" id="IPR000073">
    <property type="entry name" value="AB_hydrolase_1"/>
</dbReference>
<keyword evidence="3 6" id="KW-0378">Hydrolase</keyword>
<comment type="similarity">
    <text evidence="1">Belongs to the AB hydrolase superfamily. AB hydrolase 4 family.</text>
</comment>
<dbReference type="PROSITE" id="PS01133">
    <property type="entry name" value="UPF0017"/>
    <property type="match status" value="1"/>
</dbReference>
<dbReference type="Pfam" id="PF00561">
    <property type="entry name" value="Abhydrolase_1"/>
    <property type="match status" value="1"/>
</dbReference>
<dbReference type="PIRSF" id="PIRSF005211">
    <property type="entry name" value="Ab_hydro_YheT"/>
    <property type="match status" value="1"/>
</dbReference>
<feature type="active site" description="Charge relay system" evidence="4">
    <location>
        <position position="293"/>
    </location>
</feature>
<evidence type="ECO:0000259" key="5">
    <source>
        <dbReference type="Pfam" id="PF00561"/>
    </source>
</evidence>
<dbReference type="PANTHER" id="PTHR10794:SF94">
    <property type="entry name" value="ESTERASE YHET-RELATED"/>
    <property type="match status" value="1"/>
</dbReference>
<keyword evidence="7" id="KW-1185">Reference proteome</keyword>
<organism evidence="6 7">
    <name type="scientific">Pseudoalteromonas xiamenensis</name>
    <dbReference type="NCBI Taxonomy" id="882626"/>
    <lineage>
        <taxon>Bacteria</taxon>
        <taxon>Pseudomonadati</taxon>
        <taxon>Pseudomonadota</taxon>
        <taxon>Gammaproteobacteria</taxon>
        <taxon>Alteromonadales</taxon>
        <taxon>Pseudoalteromonadaceae</taxon>
        <taxon>Pseudoalteromonas</taxon>
    </lineage>
</organism>
<evidence type="ECO:0000313" key="7">
    <source>
        <dbReference type="Proteomes" id="UP000664904"/>
    </source>
</evidence>
<dbReference type="InterPro" id="IPR029058">
    <property type="entry name" value="AB_hydrolase_fold"/>
</dbReference>
<dbReference type="GO" id="GO:0047372">
    <property type="term" value="F:monoacylglycerol lipase activity"/>
    <property type="evidence" value="ECO:0007669"/>
    <property type="project" value="TreeGrafter"/>
</dbReference>
<feature type="active site" description="Charge relay system" evidence="4">
    <location>
        <position position="138"/>
    </location>
</feature>
<dbReference type="InterPro" id="IPR000952">
    <property type="entry name" value="AB_hydrolase_4_CS"/>
</dbReference>
<keyword evidence="2" id="KW-0719">Serine esterase</keyword>